<dbReference type="PANTHER" id="PTHR33048">
    <property type="entry name" value="PTH11-LIKE INTEGRAL MEMBRANE PROTEIN (AFU_ORTHOLOGUE AFUA_5G11245)"/>
    <property type="match status" value="1"/>
</dbReference>
<evidence type="ECO:0000256" key="2">
    <source>
        <dbReference type="ARBA" id="ARBA00022692"/>
    </source>
</evidence>
<evidence type="ECO:0000259" key="8">
    <source>
        <dbReference type="Pfam" id="PF20684"/>
    </source>
</evidence>
<feature type="domain" description="Rhodopsin" evidence="8">
    <location>
        <begin position="54"/>
        <end position="298"/>
    </location>
</feature>
<feature type="transmembrane region" description="Helical" evidence="7">
    <location>
        <begin position="201"/>
        <end position="227"/>
    </location>
</feature>
<feature type="transmembrane region" description="Helical" evidence="7">
    <location>
        <begin position="63"/>
        <end position="86"/>
    </location>
</feature>
<dbReference type="EMBL" id="JAQQWM010000008">
    <property type="protein sequence ID" value="KAK8054066.1"/>
    <property type="molecule type" value="Genomic_DNA"/>
</dbReference>
<keyword evidence="4 7" id="KW-0472">Membrane</keyword>
<evidence type="ECO:0000256" key="4">
    <source>
        <dbReference type="ARBA" id="ARBA00023136"/>
    </source>
</evidence>
<sequence>MPYRVPLLPRKTSRKGATPSTASMDHYTAEAFTLLGIGLAVIAVRTCIRIHAIGIKGLQSDDYLMWVVAFAFSIETMIAYMVGHYWQGLANSSMTNAYRKMLSPSDPEYRVRVNGSKTHIVGWCSYTLVLWATKGSMCAFYLRLTEGLEPLAGRVRLGFYVLAATYIAVTSTILFACGLPFEKNWQIYPEPENSCQTTVSIVNYIVTVTLNISTDIYLMAIPVPMLLHAHLRTTKKLGLCLLFSGGIFVGTAAILRCVLALKARLQDPKDNADTSASWAVRESFVAILVTNMPVLWPSILWATQAIRSTLLLGYTNRTEEGSSQRPALYELRTKKGRVKRRSKYHVTTTGFGEFTGTTDTTITSPGSQDVGASAEEQKKPLCKRQIRVHIAECQRLNAVAPATPTVSGQEYHAQPASLV</sequence>
<dbReference type="InterPro" id="IPR049326">
    <property type="entry name" value="Rhodopsin_dom_fungi"/>
</dbReference>
<keyword evidence="2 7" id="KW-0812">Transmembrane</keyword>
<evidence type="ECO:0000313" key="10">
    <source>
        <dbReference type="Proteomes" id="UP001446871"/>
    </source>
</evidence>
<evidence type="ECO:0000256" key="1">
    <source>
        <dbReference type="ARBA" id="ARBA00004141"/>
    </source>
</evidence>
<keyword evidence="10" id="KW-1185">Reference proteome</keyword>
<feature type="region of interest" description="Disordered" evidence="6">
    <location>
        <begin position="357"/>
        <end position="376"/>
    </location>
</feature>
<evidence type="ECO:0000256" key="7">
    <source>
        <dbReference type="SAM" id="Phobius"/>
    </source>
</evidence>
<dbReference type="Pfam" id="PF20684">
    <property type="entry name" value="Fung_rhodopsin"/>
    <property type="match status" value="1"/>
</dbReference>
<feature type="transmembrane region" description="Helical" evidence="7">
    <location>
        <begin position="120"/>
        <end position="145"/>
    </location>
</feature>
<feature type="transmembrane region" description="Helical" evidence="7">
    <location>
        <begin position="239"/>
        <end position="263"/>
    </location>
</feature>
<protein>
    <recommendedName>
        <fullName evidence="8">Rhodopsin domain-containing protein</fullName>
    </recommendedName>
</protein>
<feature type="transmembrane region" description="Helical" evidence="7">
    <location>
        <begin position="31"/>
        <end position="51"/>
    </location>
</feature>
<proteinExistence type="inferred from homology"/>
<feature type="transmembrane region" description="Helical" evidence="7">
    <location>
        <begin position="157"/>
        <end position="181"/>
    </location>
</feature>
<evidence type="ECO:0000313" key="9">
    <source>
        <dbReference type="EMBL" id="KAK8054066.1"/>
    </source>
</evidence>
<evidence type="ECO:0000256" key="5">
    <source>
        <dbReference type="ARBA" id="ARBA00038359"/>
    </source>
</evidence>
<comment type="subcellular location">
    <subcellularLocation>
        <location evidence="1">Membrane</location>
        <topology evidence="1">Multi-pass membrane protein</topology>
    </subcellularLocation>
</comment>
<dbReference type="PANTHER" id="PTHR33048:SF2">
    <property type="entry name" value="SRPK"/>
    <property type="match status" value="1"/>
</dbReference>
<comment type="similarity">
    <text evidence="5">Belongs to the SAT4 family.</text>
</comment>
<gene>
    <name evidence="9" type="ORF">PG996_013367</name>
</gene>
<dbReference type="Proteomes" id="UP001446871">
    <property type="component" value="Unassembled WGS sequence"/>
</dbReference>
<dbReference type="InterPro" id="IPR052337">
    <property type="entry name" value="SAT4-like"/>
</dbReference>
<reference evidence="9 10" key="1">
    <citation type="submission" date="2023-01" db="EMBL/GenBank/DDBJ databases">
        <title>Analysis of 21 Apiospora genomes using comparative genomics revels a genus with tremendous synthesis potential of carbohydrate active enzymes and secondary metabolites.</title>
        <authorList>
            <person name="Sorensen T."/>
        </authorList>
    </citation>
    <scope>NUCLEOTIDE SEQUENCE [LARGE SCALE GENOMIC DNA]</scope>
    <source>
        <strain evidence="9 10">CBS 83171</strain>
    </source>
</reference>
<comment type="caution">
    <text evidence="9">The sequence shown here is derived from an EMBL/GenBank/DDBJ whole genome shotgun (WGS) entry which is preliminary data.</text>
</comment>
<name>A0ABR1U7D3_9PEZI</name>
<evidence type="ECO:0000256" key="6">
    <source>
        <dbReference type="SAM" id="MobiDB-lite"/>
    </source>
</evidence>
<accession>A0ABR1U7D3</accession>
<keyword evidence="3 7" id="KW-1133">Transmembrane helix</keyword>
<organism evidence="9 10">
    <name type="scientific">Apiospora saccharicola</name>
    <dbReference type="NCBI Taxonomy" id="335842"/>
    <lineage>
        <taxon>Eukaryota</taxon>
        <taxon>Fungi</taxon>
        <taxon>Dikarya</taxon>
        <taxon>Ascomycota</taxon>
        <taxon>Pezizomycotina</taxon>
        <taxon>Sordariomycetes</taxon>
        <taxon>Xylariomycetidae</taxon>
        <taxon>Amphisphaeriales</taxon>
        <taxon>Apiosporaceae</taxon>
        <taxon>Apiospora</taxon>
    </lineage>
</organism>
<evidence type="ECO:0000256" key="3">
    <source>
        <dbReference type="ARBA" id="ARBA00022989"/>
    </source>
</evidence>